<keyword evidence="2" id="KW-1185">Reference proteome</keyword>
<reference evidence="1 2" key="1">
    <citation type="journal article" date="2018" name="Science">
        <title>The opium poppy genome and morphinan production.</title>
        <authorList>
            <person name="Guo L."/>
            <person name="Winzer T."/>
            <person name="Yang X."/>
            <person name="Li Y."/>
            <person name="Ning Z."/>
            <person name="He Z."/>
            <person name="Teodor R."/>
            <person name="Lu Y."/>
            <person name="Bowser T.A."/>
            <person name="Graham I.A."/>
            <person name="Ye K."/>
        </authorList>
    </citation>
    <scope>NUCLEOTIDE SEQUENCE [LARGE SCALE GENOMIC DNA]</scope>
    <source>
        <strain evidence="2">cv. HN1</strain>
        <tissue evidence="1">Leaves</tissue>
    </source>
</reference>
<evidence type="ECO:0000313" key="1">
    <source>
        <dbReference type="EMBL" id="RZC60366.1"/>
    </source>
</evidence>
<sequence>MLRIAGRRLSSLSWRSNQTAAPASVSSYRNLIGGGGDSKMTSDESKSDITNFTSRSAFLYSTRVFWWDEMRLSKI</sequence>
<protein>
    <submittedName>
        <fullName evidence="1">Uncharacterized protein</fullName>
    </submittedName>
</protein>
<gene>
    <name evidence="1" type="ORF">C5167_022136</name>
</gene>
<dbReference type="Proteomes" id="UP000316621">
    <property type="component" value="Chromosome 5"/>
</dbReference>
<proteinExistence type="predicted"/>
<organism evidence="1 2">
    <name type="scientific">Papaver somniferum</name>
    <name type="common">Opium poppy</name>
    <dbReference type="NCBI Taxonomy" id="3469"/>
    <lineage>
        <taxon>Eukaryota</taxon>
        <taxon>Viridiplantae</taxon>
        <taxon>Streptophyta</taxon>
        <taxon>Embryophyta</taxon>
        <taxon>Tracheophyta</taxon>
        <taxon>Spermatophyta</taxon>
        <taxon>Magnoliopsida</taxon>
        <taxon>Ranunculales</taxon>
        <taxon>Papaveraceae</taxon>
        <taxon>Papaveroideae</taxon>
        <taxon>Papaver</taxon>
    </lineage>
</organism>
<name>A0A4Y7JIJ1_PAPSO</name>
<dbReference type="Gramene" id="RZC60366">
    <property type="protein sequence ID" value="RZC60366"/>
    <property type="gene ID" value="C5167_022136"/>
</dbReference>
<dbReference type="EMBL" id="CM010719">
    <property type="protein sequence ID" value="RZC60366.1"/>
    <property type="molecule type" value="Genomic_DNA"/>
</dbReference>
<accession>A0A4Y7JIJ1</accession>
<dbReference type="AlphaFoldDB" id="A0A4Y7JIJ1"/>
<evidence type="ECO:0000313" key="2">
    <source>
        <dbReference type="Proteomes" id="UP000316621"/>
    </source>
</evidence>